<dbReference type="InterPro" id="IPR025841">
    <property type="entry name" value="CP_ATPgrasp_2"/>
</dbReference>
<dbReference type="AlphaFoldDB" id="A0A212L5Z0"/>
<evidence type="ECO:0000313" key="3">
    <source>
        <dbReference type="EMBL" id="SCM72983.1"/>
    </source>
</evidence>
<proteinExistence type="predicted"/>
<sequence length="491" mass="53885">MPAFDEMHGFGQGVRSAYRTIQAWLDSSDPENLKRLQKEAEFLFRRIGITFAVYGDAEAEERIIPFDIVPRVLTGGEWATLSKGLTQRVTALNRFLADVYGAGEIIRAGIVPADLVYQNPAFRPEMVGLKLPHDVYVQIAGIDIIRTDDKDFYVLEDNARTPSGVSYMLENRDVQMRLFPDLFAETRIQPVENYPDELLASLRSLAPASAPAEPTVVLMTPGPLNSAYYEHSFLADKLGVELVEGRDLFVLDEVVYMRTTRGPKRVDVIYRRIDDDFLDPMVFRPDSVLGIPGLISAYRAGNVTLANAVGTGVADDKAIYTYMPEIVRFYLGEEPILKNVPTWRCREPDCLRYVLDHLPELVVKEVQGSGGYGMLVGPKSTKEQIEAFRAKLIADPDGFIAQPTLALSTSPTFVGDGVAPRHIDLRPFVLTGADKVRIVPGGLTRVALKEGSLVVNSSQGGGTKDTWIIADPADGAPPPAGQSQSQSQAGG</sequence>
<dbReference type="PANTHER" id="PTHR34595:SF7">
    <property type="entry name" value="SLL1039 PROTEIN"/>
    <property type="match status" value="1"/>
</dbReference>
<evidence type="ECO:0000256" key="1">
    <source>
        <dbReference type="SAM" id="MobiDB-lite"/>
    </source>
</evidence>
<dbReference type="InterPro" id="IPR016450">
    <property type="entry name" value="UCP005522"/>
</dbReference>
<dbReference type="PIRSF" id="PIRSF005522">
    <property type="entry name" value="UCP005522"/>
    <property type="match status" value="1"/>
</dbReference>
<dbReference type="PANTHER" id="PTHR34595">
    <property type="entry name" value="BLR5612 PROTEIN"/>
    <property type="match status" value="1"/>
</dbReference>
<evidence type="ECO:0000259" key="2">
    <source>
        <dbReference type="Pfam" id="PF14403"/>
    </source>
</evidence>
<name>A0A212L5Z0_9HYPH</name>
<dbReference type="EMBL" id="FMJD01000002">
    <property type="protein sequence ID" value="SCM72983.1"/>
    <property type="molecule type" value="Genomic_DNA"/>
</dbReference>
<reference evidence="3" key="1">
    <citation type="submission" date="2016-08" db="EMBL/GenBank/DDBJ databases">
        <authorList>
            <person name="Seilhamer J.J."/>
        </authorList>
    </citation>
    <scope>NUCLEOTIDE SEQUENCE</scope>
    <source>
        <strain evidence="3">86</strain>
    </source>
</reference>
<feature type="region of interest" description="Disordered" evidence="1">
    <location>
        <begin position="457"/>
        <end position="491"/>
    </location>
</feature>
<accession>A0A212L5Z0</accession>
<protein>
    <recommendedName>
        <fullName evidence="2">Circularly permuted ATP-grasp type 2 domain-containing protein</fullName>
    </recommendedName>
</protein>
<organism evidence="3">
    <name type="scientific">uncultured Pleomorphomonas sp</name>
    <dbReference type="NCBI Taxonomy" id="442121"/>
    <lineage>
        <taxon>Bacteria</taxon>
        <taxon>Pseudomonadati</taxon>
        <taxon>Pseudomonadota</taxon>
        <taxon>Alphaproteobacteria</taxon>
        <taxon>Hyphomicrobiales</taxon>
        <taxon>Pleomorphomonadaceae</taxon>
        <taxon>Pleomorphomonas</taxon>
        <taxon>environmental samples</taxon>
    </lineage>
</organism>
<dbReference type="Pfam" id="PF14403">
    <property type="entry name" value="CP_ATPgrasp_2"/>
    <property type="match status" value="1"/>
</dbReference>
<dbReference type="Gene3D" id="3.30.1490.270">
    <property type="match status" value="1"/>
</dbReference>
<feature type="compositionally biased region" description="Low complexity" evidence="1">
    <location>
        <begin position="481"/>
        <end position="491"/>
    </location>
</feature>
<feature type="domain" description="Circularly permuted ATP-grasp type 2" evidence="2">
    <location>
        <begin position="70"/>
        <end position="447"/>
    </location>
</feature>
<dbReference type="InterPro" id="IPR051680">
    <property type="entry name" value="ATP-dep_Glu-Cys_Ligase-2"/>
</dbReference>
<dbReference type="SUPFAM" id="SSF56059">
    <property type="entry name" value="Glutathione synthetase ATP-binding domain-like"/>
    <property type="match status" value="1"/>
</dbReference>
<dbReference type="Gene3D" id="3.40.50.11290">
    <property type="match status" value="1"/>
</dbReference>
<gene>
    <name evidence="3" type="ORF">KL86PLE_100785</name>
</gene>